<dbReference type="Gene3D" id="2.170.130.10">
    <property type="entry name" value="TonB-dependent receptor, plug domain"/>
    <property type="match status" value="1"/>
</dbReference>
<dbReference type="InterPro" id="IPR023997">
    <property type="entry name" value="TonB-dep_OMP_SusC/RagA_CS"/>
</dbReference>
<dbReference type="Gene3D" id="2.40.170.20">
    <property type="entry name" value="TonB-dependent receptor, beta-barrel domain"/>
    <property type="match status" value="1"/>
</dbReference>
<comment type="similarity">
    <text evidence="8 9">Belongs to the TonB-dependent receptor family.</text>
</comment>
<evidence type="ECO:0000313" key="14">
    <source>
        <dbReference type="Proteomes" id="UP001597545"/>
    </source>
</evidence>
<sequence length="995" mass="109677">MKQLQVFNYCVWRTVVLCLTVSLFSTSVLAQEKKITGQVVDAQTGKPIEGATVQLGESGTSILASAEGEFEISDMGTNTELTVTAVGYESKRVAIPTDRHVRILLQTSSTNLEDVVVVGYGTVKKRDLTGSVVSIKGAETTKVPASNPVEALQGKIAGADIARTNGYAGATPNIRIRGTRSIANPASSNNVLYIIDGIQYANMADVNPNDIQSFEVLKDASSTAIYGSRGANGVIIITTKKGSAGRTALSFNGYTGITESSKYGKVQSGEQYIAFKREAYRAAGKWSSIADDGQVFNAQELKAIENKQYINWPDLIMHKGLQQDYNINISAGNEKTKLYFAGGYFDEKGILKNDRFKRYSTRLNLEQTLNDWLSAGANVSYAFTNNNMRRDPFNLAFKAIPLGVPYDEQGNVVIYPVGGTERSPLLDDQPGEWYSNRKTNRFSGAFYLNFTLGKDITWRSTFSTVQESYAGGTYYGKNSINGNGSTARGAIANAQNNTISWENVLTYRKTLGDHDLTLTGITAYQQAITTTSSLTSDNQTFPSQLVFNLRSGINPTVASSYVKWNLLSFAGRVNYSYKGKYLLTMTGRGDGSSKLGPGNKWGFFPSIAGAWRISDEAFMADQTLFNDLKLRAGFGISGNDVIAPYGTQSGLTSTNFAYGNVQAITYTINPLIGNPDLRWEKTKTVDIGVDFSLLNSRLTGSLGYYDALTYDLISSYVLPSSTGVSTINRNFGKTRNRGFELSMTGQILRDSEFTWESTITFARNREKIVELPNGNVIDADYRKSLLVGQSPTIFYDYVKTGIWQQNEEELAATFGALPGDIKVADLNGDGKITTDDRTIIGSAVPDWTGGLNNDFRYKGFDLNILLIARVGQWMSSDYYAKYYRNASQNGAPFNYWTPENPSNDYPRPNVTRPMNYITTLTEKENSYVKLRNITLGYSLSNQLLDHLKIAKARLYVSGKNLWFYSKNNPDFDPESEGVVDQPLNKMVVMGLNITF</sequence>
<reference evidence="14" key="1">
    <citation type="journal article" date="2019" name="Int. J. Syst. Evol. Microbiol.">
        <title>The Global Catalogue of Microorganisms (GCM) 10K type strain sequencing project: providing services to taxonomists for standard genome sequencing and annotation.</title>
        <authorList>
            <consortium name="The Broad Institute Genomics Platform"/>
            <consortium name="The Broad Institute Genome Sequencing Center for Infectious Disease"/>
            <person name="Wu L."/>
            <person name="Ma J."/>
        </authorList>
    </citation>
    <scope>NUCLEOTIDE SEQUENCE [LARGE SCALE GENOMIC DNA]</scope>
    <source>
        <strain evidence="14">KCTC 42662</strain>
    </source>
</reference>
<dbReference type="InterPro" id="IPR036942">
    <property type="entry name" value="Beta-barrel_TonB_sf"/>
</dbReference>
<organism evidence="13 14">
    <name type="scientific">Sphingobacterium suaedae</name>
    <dbReference type="NCBI Taxonomy" id="1686402"/>
    <lineage>
        <taxon>Bacteria</taxon>
        <taxon>Pseudomonadati</taxon>
        <taxon>Bacteroidota</taxon>
        <taxon>Sphingobacteriia</taxon>
        <taxon>Sphingobacteriales</taxon>
        <taxon>Sphingobacteriaceae</taxon>
        <taxon>Sphingobacterium</taxon>
    </lineage>
</organism>
<keyword evidence="4 8" id="KW-0812">Transmembrane</keyword>
<comment type="subcellular location">
    <subcellularLocation>
        <location evidence="1 8">Cell outer membrane</location>
        <topology evidence="1 8">Multi-pass membrane protein</topology>
    </subcellularLocation>
</comment>
<dbReference type="InterPro" id="IPR023996">
    <property type="entry name" value="TonB-dep_OMP_SusC/RagA"/>
</dbReference>
<accession>A0ABW5KLB2</accession>
<proteinExistence type="inferred from homology"/>
<keyword evidence="2 8" id="KW-0813">Transport</keyword>
<dbReference type="NCBIfam" id="TIGR04057">
    <property type="entry name" value="SusC_RagA_signa"/>
    <property type="match status" value="1"/>
</dbReference>
<keyword evidence="14" id="KW-1185">Reference proteome</keyword>
<gene>
    <name evidence="13" type="ORF">ACFSR5_11705</name>
</gene>
<evidence type="ECO:0000256" key="6">
    <source>
        <dbReference type="ARBA" id="ARBA00023136"/>
    </source>
</evidence>
<dbReference type="EMBL" id="JBHULR010000004">
    <property type="protein sequence ID" value="MFD2548307.1"/>
    <property type="molecule type" value="Genomic_DNA"/>
</dbReference>
<dbReference type="Gene3D" id="2.60.40.1120">
    <property type="entry name" value="Carboxypeptidase-like, regulatory domain"/>
    <property type="match status" value="1"/>
</dbReference>
<protein>
    <submittedName>
        <fullName evidence="13">SusC/RagA family TonB-linked outer membrane protein</fullName>
    </submittedName>
</protein>
<keyword evidence="5 9" id="KW-0798">TonB box</keyword>
<dbReference type="SUPFAM" id="SSF49464">
    <property type="entry name" value="Carboxypeptidase regulatory domain-like"/>
    <property type="match status" value="1"/>
</dbReference>
<evidence type="ECO:0000256" key="5">
    <source>
        <dbReference type="ARBA" id="ARBA00023077"/>
    </source>
</evidence>
<comment type="caution">
    <text evidence="13">The sequence shown here is derived from an EMBL/GenBank/DDBJ whole genome shotgun (WGS) entry which is preliminary data.</text>
</comment>
<evidence type="ECO:0000256" key="9">
    <source>
        <dbReference type="RuleBase" id="RU003357"/>
    </source>
</evidence>
<dbReference type="SUPFAM" id="SSF56935">
    <property type="entry name" value="Porins"/>
    <property type="match status" value="1"/>
</dbReference>
<evidence type="ECO:0000256" key="7">
    <source>
        <dbReference type="ARBA" id="ARBA00023237"/>
    </source>
</evidence>
<dbReference type="NCBIfam" id="TIGR04056">
    <property type="entry name" value="OMP_RagA_SusC"/>
    <property type="match status" value="1"/>
</dbReference>
<dbReference type="InterPro" id="IPR039426">
    <property type="entry name" value="TonB-dep_rcpt-like"/>
</dbReference>
<evidence type="ECO:0000259" key="12">
    <source>
        <dbReference type="Pfam" id="PF07715"/>
    </source>
</evidence>
<dbReference type="InterPro" id="IPR037066">
    <property type="entry name" value="Plug_dom_sf"/>
</dbReference>
<dbReference type="PROSITE" id="PS52016">
    <property type="entry name" value="TONB_DEPENDENT_REC_3"/>
    <property type="match status" value="1"/>
</dbReference>
<feature type="chain" id="PRO_5046597936" evidence="10">
    <location>
        <begin position="31"/>
        <end position="995"/>
    </location>
</feature>
<evidence type="ECO:0000256" key="4">
    <source>
        <dbReference type="ARBA" id="ARBA00022692"/>
    </source>
</evidence>
<keyword evidence="6 8" id="KW-0472">Membrane</keyword>
<feature type="domain" description="TonB-dependent receptor plug" evidence="12">
    <location>
        <begin position="124"/>
        <end position="234"/>
    </location>
</feature>
<dbReference type="Proteomes" id="UP001597545">
    <property type="component" value="Unassembled WGS sequence"/>
</dbReference>
<keyword evidence="7 8" id="KW-0998">Cell outer membrane</keyword>
<dbReference type="Pfam" id="PF13715">
    <property type="entry name" value="CarbopepD_reg_2"/>
    <property type="match status" value="1"/>
</dbReference>
<dbReference type="InterPro" id="IPR012910">
    <property type="entry name" value="Plug_dom"/>
</dbReference>
<keyword evidence="3 8" id="KW-1134">Transmembrane beta strand</keyword>
<feature type="domain" description="TonB-dependent receptor-like beta-barrel" evidence="11">
    <location>
        <begin position="424"/>
        <end position="961"/>
    </location>
</feature>
<dbReference type="Pfam" id="PF00593">
    <property type="entry name" value="TonB_dep_Rec_b-barrel"/>
    <property type="match status" value="1"/>
</dbReference>
<dbReference type="RefSeq" id="WP_380903935.1">
    <property type="nucleotide sequence ID" value="NZ_JBHUEG010000001.1"/>
</dbReference>
<dbReference type="InterPro" id="IPR008969">
    <property type="entry name" value="CarboxyPept-like_regulatory"/>
</dbReference>
<evidence type="ECO:0000256" key="2">
    <source>
        <dbReference type="ARBA" id="ARBA00022448"/>
    </source>
</evidence>
<evidence type="ECO:0000256" key="3">
    <source>
        <dbReference type="ARBA" id="ARBA00022452"/>
    </source>
</evidence>
<dbReference type="InterPro" id="IPR000531">
    <property type="entry name" value="Beta-barrel_TonB"/>
</dbReference>
<dbReference type="Pfam" id="PF07715">
    <property type="entry name" value="Plug"/>
    <property type="match status" value="1"/>
</dbReference>
<keyword evidence="10" id="KW-0732">Signal</keyword>
<evidence type="ECO:0000256" key="10">
    <source>
        <dbReference type="SAM" id="SignalP"/>
    </source>
</evidence>
<evidence type="ECO:0000313" key="13">
    <source>
        <dbReference type="EMBL" id="MFD2548307.1"/>
    </source>
</evidence>
<feature type="signal peptide" evidence="10">
    <location>
        <begin position="1"/>
        <end position="30"/>
    </location>
</feature>
<evidence type="ECO:0000259" key="11">
    <source>
        <dbReference type="Pfam" id="PF00593"/>
    </source>
</evidence>
<name>A0ABW5KLB2_9SPHI</name>
<evidence type="ECO:0000256" key="8">
    <source>
        <dbReference type="PROSITE-ProRule" id="PRU01360"/>
    </source>
</evidence>
<evidence type="ECO:0000256" key="1">
    <source>
        <dbReference type="ARBA" id="ARBA00004571"/>
    </source>
</evidence>